<accession>A0A2P1P9G3</accession>
<proteinExistence type="predicted"/>
<dbReference type="EMBL" id="CP027845">
    <property type="protein sequence ID" value="AVP87911.1"/>
    <property type="molecule type" value="Genomic_DNA"/>
</dbReference>
<keyword evidence="2" id="KW-1185">Reference proteome</keyword>
<reference evidence="1 2" key="1">
    <citation type="submission" date="2018-03" db="EMBL/GenBank/DDBJ databases">
        <title>A gene transfer event suggests a long-term partnership between eustigmatophyte algae and a novel lineage of endosymbiotic bacteria.</title>
        <authorList>
            <person name="Yurchenko T."/>
            <person name="Sevcikova T."/>
            <person name="Pribyl P."/>
            <person name="El Karkouri K."/>
            <person name="Klimes V."/>
            <person name="Amaral R."/>
            <person name="Zbrankova V."/>
            <person name="Kim E."/>
            <person name="Raoult D."/>
            <person name="Santos L.M.A."/>
            <person name="Elias M."/>
        </authorList>
    </citation>
    <scope>NUCLEOTIDE SEQUENCE [LARGE SCALE GENOMIC DNA]</scope>
    <source>
        <strain evidence="1">CCALA 838</strain>
    </source>
</reference>
<dbReference type="RefSeq" id="WP_106874748.1">
    <property type="nucleotide sequence ID" value="NZ_CP027845.1"/>
</dbReference>
<dbReference type="AlphaFoldDB" id="A0A2P1P9G3"/>
<gene>
    <name evidence="1" type="ORF">phytr_9830</name>
</gene>
<evidence type="ECO:0000313" key="1">
    <source>
        <dbReference type="EMBL" id="AVP87911.1"/>
    </source>
</evidence>
<dbReference type="Proteomes" id="UP000241762">
    <property type="component" value="Chromosome"/>
</dbReference>
<dbReference type="InterPro" id="IPR027796">
    <property type="entry name" value="OTT_1508_deam-like"/>
</dbReference>
<protein>
    <submittedName>
        <fullName evidence="1">Uncharacterized protein</fullName>
    </submittedName>
</protein>
<dbReference type="OrthoDB" id="7162257at2"/>
<organism evidence="1 2">
    <name type="scientific">Candidatus Phycorickettsia trachydisci</name>
    <dbReference type="NCBI Taxonomy" id="2115978"/>
    <lineage>
        <taxon>Bacteria</taxon>
        <taxon>Pseudomonadati</taxon>
        <taxon>Pseudomonadota</taxon>
        <taxon>Alphaproteobacteria</taxon>
        <taxon>Rickettsiales</taxon>
        <taxon>Rickettsiaceae</taxon>
        <taxon>Candidatus Phycorickettsia</taxon>
    </lineage>
</organism>
<sequence length="378" mass="43987">MDSRIAFHGKVDNYYFLPYNWRILDALANIFHIKTDCAAIFIYKDILYLSYNSQIRPNNTEARNSIELIYRVISSGLNRESLTLYLLLNESFIKFIKNQHRYECKIQGDEDFKNQLAFFKERHAELMNKLKTNITQSEAIDPSCMEIKDAYFGIIDSLKQYNTLLRSKKKKDIEVKEQILRPMQDVEKVLYSMKNGYSIAGYRILDNKEGLHAEYNITLHFPFVDKANNYIGVTKLCCGFCHQYLMSKGYKHRGTHGVCDGNWDMLYSSPQFEDFKTKVLFKSTRLDLTNQPFEWRRLSTDNFEKLIAQSEQLGNLEQRSELHKLKKDLGLNPSCGKAISDFFDSLGSSINYCCSKFSNMISSQYTEVSDPSPSEHSL</sequence>
<evidence type="ECO:0000313" key="2">
    <source>
        <dbReference type="Proteomes" id="UP000241762"/>
    </source>
</evidence>
<name>A0A2P1P9G3_9RICK</name>
<dbReference type="KEGG" id="ptc:phytr_9830"/>
<dbReference type="Pfam" id="PF14441">
    <property type="entry name" value="OTT_1508_deam"/>
    <property type="match status" value="1"/>
</dbReference>